<evidence type="ECO:0000313" key="3">
    <source>
        <dbReference type="Proteomes" id="UP001459277"/>
    </source>
</evidence>
<organism evidence="2 3">
    <name type="scientific">Lithocarpus litseifolius</name>
    <dbReference type="NCBI Taxonomy" id="425828"/>
    <lineage>
        <taxon>Eukaryota</taxon>
        <taxon>Viridiplantae</taxon>
        <taxon>Streptophyta</taxon>
        <taxon>Embryophyta</taxon>
        <taxon>Tracheophyta</taxon>
        <taxon>Spermatophyta</taxon>
        <taxon>Magnoliopsida</taxon>
        <taxon>eudicotyledons</taxon>
        <taxon>Gunneridae</taxon>
        <taxon>Pentapetalae</taxon>
        <taxon>rosids</taxon>
        <taxon>fabids</taxon>
        <taxon>Fagales</taxon>
        <taxon>Fagaceae</taxon>
        <taxon>Lithocarpus</taxon>
    </lineage>
</organism>
<name>A0AAW2DEC5_9ROSI</name>
<protein>
    <recommendedName>
        <fullName evidence="1">MULE transposase domain-containing protein</fullName>
    </recommendedName>
</protein>
<dbReference type="EMBL" id="JAZDWU010000003">
    <property type="protein sequence ID" value="KAL0008787.1"/>
    <property type="molecule type" value="Genomic_DNA"/>
</dbReference>
<dbReference type="PANTHER" id="PTHR31973:SF195">
    <property type="entry name" value="MUDR FAMILY TRANSPOSASE"/>
    <property type="match status" value="1"/>
</dbReference>
<dbReference type="InterPro" id="IPR018289">
    <property type="entry name" value="MULE_transposase_dom"/>
</dbReference>
<feature type="domain" description="MULE transposase" evidence="1">
    <location>
        <begin position="2"/>
        <end position="81"/>
    </location>
</feature>
<sequence length="95" mass="10875">MATDANNKIYPLAFAVVDSKSTETWGWFLACIRRYVTGQSKLCVISNRHPGIQAVFKDTNRDFLQTPITEHRYCLRHVCSNVNSGWNNETLKNLV</sequence>
<gene>
    <name evidence="2" type="ORF">SO802_010289</name>
</gene>
<accession>A0AAW2DEC5</accession>
<reference evidence="2 3" key="1">
    <citation type="submission" date="2024-01" db="EMBL/GenBank/DDBJ databases">
        <title>A telomere-to-telomere, gap-free genome of sweet tea (Lithocarpus litseifolius).</title>
        <authorList>
            <person name="Zhou J."/>
        </authorList>
    </citation>
    <scope>NUCLEOTIDE SEQUENCE [LARGE SCALE GENOMIC DNA]</scope>
    <source>
        <strain evidence="2">Zhou-2022a</strain>
        <tissue evidence="2">Leaf</tissue>
    </source>
</reference>
<dbReference type="Pfam" id="PF10551">
    <property type="entry name" value="MULE"/>
    <property type="match status" value="1"/>
</dbReference>
<proteinExistence type="predicted"/>
<dbReference type="Proteomes" id="UP001459277">
    <property type="component" value="Unassembled WGS sequence"/>
</dbReference>
<dbReference type="PANTHER" id="PTHR31973">
    <property type="entry name" value="POLYPROTEIN, PUTATIVE-RELATED"/>
    <property type="match status" value="1"/>
</dbReference>
<evidence type="ECO:0000259" key="1">
    <source>
        <dbReference type="Pfam" id="PF10551"/>
    </source>
</evidence>
<dbReference type="AlphaFoldDB" id="A0AAW2DEC5"/>
<keyword evidence="3" id="KW-1185">Reference proteome</keyword>
<comment type="caution">
    <text evidence="2">The sequence shown here is derived from an EMBL/GenBank/DDBJ whole genome shotgun (WGS) entry which is preliminary data.</text>
</comment>
<evidence type="ECO:0000313" key="2">
    <source>
        <dbReference type="EMBL" id="KAL0008787.1"/>
    </source>
</evidence>